<evidence type="ECO:0000256" key="4">
    <source>
        <dbReference type="ARBA" id="ARBA00023049"/>
    </source>
</evidence>
<organism evidence="5 6">
    <name type="scientific">Albibacterium profundi</name>
    <dbReference type="NCBI Taxonomy" id="3134906"/>
    <lineage>
        <taxon>Bacteria</taxon>
        <taxon>Pseudomonadati</taxon>
        <taxon>Bacteroidota</taxon>
        <taxon>Sphingobacteriia</taxon>
        <taxon>Sphingobacteriales</taxon>
        <taxon>Sphingobacteriaceae</taxon>
        <taxon>Albibacterium</taxon>
    </lineage>
</organism>
<dbReference type="PANTHER" id="PTHR31817:SF0">
    <property type="entry name" value="CHROMOSOME UNDETERMINED SCAFFOLD_67, WHOLE GENOME SHOTGUN SEQUENCE"/>
    <property type="match status" value="1"/>
</dbReference>
<name>A0ABV5CCG8_9SPHI</name>
<evidence type="ECO:0000256" key="2">
    <source>
        <dbReference type="ARBA" id="ARBA00022670"/>
    </source>
</evidence>
<accession>A0ABV5CCG8</accession>
<dbReference type="EMBL" id="JBBVGT010000002">
    <property type="protein sequence ID" value="MFB5945105.1"/>
    <property type="molecule type" value="Genomic_DNA"/>
</dbReference>
<dbReference type="Pfam" id="PF08014">
    <property type="entry name" value="MATCAP"/>
    <property type="match status" value="1"/>
</dbReference>
<evidence type="ECO:0000313" key="6">
    <source>
        <dbReference type="Proteomes" id="UP001580928"/>
    </source>
</evidence>
<reference evidence="5 6" key="1">
    <citation type="submission" date="2024-04" db="EMBL/GenBank/DDBJ databases">
        <title>Albibacterium profundi sp. nov., isolated from sediment of the Challenger Deep of Mariana Trench.</title>
        <authorList>
            <person name="Wang Y."/>
        </authorList>
    </citation>
    <scope>NUCLEOTIDE SEQUENCE [LARGE SCALE GENOMIC DNA]</scope>
    <source>
        <strain evidence="5 6">RHL897</strain>
    </source>
</reference>
<keyword evidence="3" id="KW-0378">Hydrolase</keyword>
<evidence type="ECO:0000313" key="5">
    <source>
        <dbReference type="EMBL" id="MFB5945105.1"/>
    </source>
</evidence>
<dbReference type="Proteomes" id="UP001580928">
    <property type="component" value="Unassembled WGS sequence"/>
</dbReference>
<evidence type="ECO:0000256" key="3">
    <source>
        <dbReference type="ARBA" id="ARBA00022801"/>
    </source>
</evidence>
<sequence>MTNESDNNTPERKTLNRILSKIQNNEPLRITLPNKGLINMEKPVPFMVVYRIPPSGKDGFTSRLGKTESSYLHAHDSAATSEIIKSVANTLADRFKGFLLLEVWLAEEGNVAPFTVHVGQKSGAEVAEKLKTELSKIKILGNFLKANVNKGKNVVAPDYYKPLIEAKEANKSSITLIGLEIAPVYMNEATGKAYPLFLRDLRAKFSKAIRKGFFEFVRMHTSYNATNFQMLGTTSLRKNVFEIDKELAHYSNLFDFLLLVTPINADEAWKDFKKSNFLKEPVFHYRPMPIDPELIKRKIYNLPIEEISDPTLAFLFRDKRKEIDRMLDMMAEREKPDFMLTSLQLFGPIDEKLLETAKAILIAIEIPETTKKKKMISAKEFALMAEEELEWLKLQDPSISTAVRIRDDIEGILVNRGTLNINKNFQVSEERAFALLQHEIGTHVVTYYNGKAQPLQLFYIGVPGYEELQEGLAVFAEYMADGLTLSRLRTIAARVVAVHQMVSGSSFIDTFFLLVDKYEFSESAAFSLAMRVYRGGGLTKDAVYLKGLLNIIDYIKKGKSLEPLLIGKIRQGYIPVVQELIHRQILTTVPIKPRYLDEKYLVKYENIRSGGNVFNMIHE</sequence>
<keyword evidence="5" id="KW-0121">Carboxypeptidase</keyword>
<comment type="caution">
    <text evidence="5">The sequence shown here is derived from an EMBL/GenBank/DDBJ whole genome shotgun (WGS) entry which is preliminary data.</text>
</comment>
<keyword evidence="6" id="KW-1185">Reference proteome</keyword>
<evidence type="ECO:0000256" key="1">
    <source>
        <dbReference type="ARBA" id="ARBA00001947"/>
    </source>
</evidence>
<proteinExistence type="predicted"/>
<dbReference type="RefSeq" id="WP_375556655.1">
    <property type="nucleotide sequence ID" value="NZ_JBBVGT010000002.1"/>
</dbReference>
<comment type="cofactor">
    <cofactor evidence="1">
        <name>Zn(2+)</name>
        <dbReference type="ChEBI" id="CHEBI:29105"/>
    </cofactor>
</comment>
<dbReference type="GO" id="GO:0004180">
    <property type="term" value="F:carboxypeptidase activity"/>
    <property type="evidence" value="ECO:0007669"/>
    <property type="project" value="UniProtKB-KW"/>
</dbReference>
<keyword evidence="4" id="KW-0482">Metalloprotease</keyword>
<dbReference type="InterPro" id="IPR012548">
    <property type="entry name" value="MATCAP"/>
</dbReference>
<dbReference type="SMART" id="SM01154">
    <property type="entry name" value="DUF1704"/>
    <property type="match status" value="1"/>
</dbReference>
<protein>
    <submittedName>
        <fullName evidence="5">Tyrosine/phenylalanine carboxypeptidase domain-containing protein</fullName>
    </submittedName>
</protein>
<keyword evidence="2" id="KW-0645">Protease</keyword>
<dbReference type="PANTHER" id="PTHR31817">
    <property type="match status" value="1"/>
</dbReference>
<gene>
    <name evidence="5" type="ORF">WKR92_04595</name>
</gene>